<dbReference type="EMBL" id="JAPEVG010001197">
    <property type="protein sequence ID" value="KAJ8453698.1"/>
    <property type="molecule type" value="Genomic_DNA"/>
</dbReference>
<organism evidence="4 5">
    <name type="scientific">Trametes cubensis</name>
    <dbReference type="NCBI Taxonomy" id="1111947"/>
    <lineage>
        <taxon>Eukaryota</taxon>
        <taxon>Fungi</taxon>
        <taxon>Dikarya</taxon>
        <taxon>Basidiomycota</taxon>
        <taxon>Agaricomycotina</taxon>
        <taxon>Agaricomycetes</taxon>
        <taxon>Polyporales</taxon>
        <taxon>Polyporaceae</taxon>
        <taxon>Trametes</taxon>
    </lineage>
</organism>
<feature type="transmembrane region" description="Helical" evidence="2">
    <location>
        <begin position="101"/>
        <end position="120"/>
    </location>
</feature>
<sequence>MSSNGTAHMDMPVVSSAELTQTFGVLLIGFIFTATLYGLTFFQTYIYYTRFPGDDMKIKSIVGLLWALDTAITTLVSHTIYHFLVTDFMIPFSQLITTKTFIAEIALSGFLALVVQCYYASRLWTVSFKRTVLPAAVVALALAAFAFNLATIAKLYARHETAYCLRTHQLLRIHQPLFAQVVSSGVKLLKGISTGLILAADLLIAGSMLWYLRPSRNPGMALPEGWYEKIVVYGINRGTCFAVFQLAVLITLVTMPDQQVWLLFHWVGGKVYINSTFSMLNFRNTHHGRGVPEEASLNQNARGSAGRSGTYTTRSGLSGGADSSHSVQFNVHPDAKSGGAMNIELDMVRSQGDMTYDDVDSEDMKRVRTESVKSGGPSKPHVLEREVA</sequence>
<feature type="transmembrane region" description="Helical" evidence="2">
    <location>
        <begin position="23"/>
        <end position="48"/>
    </location>
</feature>
<evidence type="ECO:0000259" key="3">
    <source>
        <dbReference type="Pfam" id="PF20152"/>
    </source>
</evidence>
<dbReference type="InterPro" id="IPR045339">
    <property type="entry name" value="DUF6534"/>
</dbReference>
<keyword evidence="2" id="KW-0472">Membrane</keyword>
<reference evidence="4" key="1">
    <citation type="submission" date="2022-11" db="EMBL/GenBank/DDBJ databases">
        <title>Genome Sequence of Cubamyces cubensis.</title>
        <authorList>
            <person name="Buettner E."/>
        </authorList>
    </citation>
    <scope>NUCLEOTIDE SEQUENCE</scope>
    <source>
        <strain evidence="4">MPL-01</strain>
    </source>
</reference>
<comment type="caution">
    <text evidence="4">The sequence shown here is derived from an EMBL/GenBank/DDBJ whole genome shotgun (WGS) entry which is preliminary data.</text>
</comment>
<accession>A0AAD7TEE7</accession>
<dbReference type="Pfam" id="PF20152">
    <property type="entry name" value="DUF6534"/>
    <property type="match status" value="1"/>
</dbReference>
<feature type="transmembrane region" description="Helical" evidence="2">
    <location>
        <begin position="60"/>
        <end position="81"/>
    </location>
</feature>
<gene>
    <name evidence="4" type="ORF">ONZ51_g13454</name>
</gene>
<dbReference type="AlphaFoldDB" id="A0AAD7TEE7"/>
<keyword evidence="5" id="KW-1185">Reference proteome</keyword>
<evidence type="ECO:0000313" key="4">
    <source>
        <dbReference type="EMBL" id="KAJ8453698.1"/>
    </source>
</evidence>
<dbReference type="PANTHER" id="PTHR40465:SF1">
    <property type="entry name" value="DUF6534 DOMAIN-CONTAINING PROTEIN"/>
    <property type="match status" value="1"/>
</dbReference>
<evidence type="ECO:0000256" key="2">
    <source>
        <dbReference type="SAM" id="Phobius"/>
    </source>
</evidence>
<dbReference type="Proteomes" id="UP001215151">
    <property type="component" value="Unassembled WGS sequence"/>
</dbReference>
<feature type="transmembrane region" description="Helical" evidence="2">
    <location>
        <begin position="132"/>
        <end position="153"/>
    </location>
</feature>
<feature type="region of interest" description="Disordered" evidence="1">
    <location>
        <begin position="354"/>
        <end position="388"/>
    </location>
</feature>
<keyword evidence="2" id="KW-0812">Transmembrane</keyword>
<feature type="region of interest" description="Disordered" evidence="1">
    <location>
        <begin position="289"/>
        <end position="327"/>
    </location>
</feature>
<name>A0AAD7TEE7_9APHY</name>
<keyword evidence="2" id="KW-1133">Transmembrane helix</keyword>
<protein>
    <recommendedName>
        <fullName evidence="3">DUF6534 domain-containing protein</fullName>
    </recommendedName>
</protein>
<evidence type="ECO:0000313" key="5">
    <source>
        <dbReference type="Proteomes" id="UP001215151"/>
    </source>
</evidence>
<feature type="domain" description="DUF6534" evidence="3">
    <location>
        <begin position="198"/>
        <end position="284"/>
    </location>
</feature>
<evidence type="ECO:0000256" key="1">
    <source>
        <dbReference type="SAM" id="MobiDB-lite"/>
    </source>
</evidence>
<feature type="transmembrane region" description="Helical" evidence="2">
    <location>
        <begin position="260"/>
        <end position="280"/>
    </location>
</feature>
<feature type="compositionally biased region" description="Basic and acidic residues" evidence="1">
    <location>
        <begin position="362"/>
        <end position="371"/>
    </location>
</feature>
<feature type="transmembrane region" description="Helical" evidence="2">
    <location>
        <begin position="233"/>
        <end position="254"/>
    </location>
</feature>
<feature type="transmembrane region" description="Helical" evidence="2">
    <location>
        <begin position="192"/>
        <end position="212"/>
    </location>
</feature>
<dbReference type="PANTHER" id="PTHR40465">
    <property type="entry name" value="CHROMOSOME 1, WHOLE GENOME SHOTGUN SEQUENCE"/>
    <property type="match status" value="1"/>
</dbReference>
<proteinExistence type="predicted"/>
<feature type="compositionally biased region" description="Polar residues" evidence="1">
    <location>
        <begin position="296"/>
        <end position="327"/>
    </location>
</feature>